<organism evidence="3 4">
    <name type="scientific">Saprolegnia diclina (strain VS20)</name>
    <dbReference type="NCBI Taxonomy" id="1156394"/>
    <lineage>
        <taxon>Eukaryota</taxon>
        <taxon>Sar</taxon>
        <taxon>Stramenopiles</taxon>
        <taxon>Oomycota</taxon>
        <taxon>Saprolegniomycetes</taxon>
        <taxon>Saprolegniales</taxon>
        <taxon>Saprolegniaceae</taxon>
        <taxon>Saprolegnia</taxon>
    </lineage>
</organism>
<feature type="compositionally biased region" description="Pro residues" evidence="2">
    <location>
        <begin position="108"/>
        <end position="120"/>
    </location>
</feature>
<accession>T0S1K1</accession>
<dbReference type="GeneID" id="19944588"/>
<evidence type="ECO:0000313" key="4">
    <source>
        <dbReference type="Proteomes" id="UP000030762"/>
    </source>
</evidence>
<dbReference type="RefSeq" id="XP_008607727.1">
    <property type="nucleotide sequence ID" value="XM_008609505.1"/>
</dbReference>
<gene>
    <name evidence="3" type="ORF">SDRG_03861</name>
</gene>
<sequence length="359" mass="40743">MRSARASVLDRPKSANVSQRGTLVALLSPRPGNRQAVLQAPQRWSGTTKPIISRYCLIDKPLETTPVSMDVAQPLFEPRRPQDATPPTILAESEPLTLAPPQHSVPSSPNPRRPKAPPASPSTECFHVRQARMQAEENARLLANRVAFLEMERERAEVDASKLYVEHCREVQAKEEAEHHRRLRQSRREKDECAIHARREKTLALQAEHKVRLQHTIARVQAQRASSARSVKQKRHAIEVECARKEAAVLQAKVYAKRKVLSHEAHLRQQRALREREHQARLDAAHAVRIRVENERHELADQRVAAMLAKETALKCTLEIQECHHRIELQKCLDMDTLVSPDTMLPETVSPSILPTSLI</sequence>
<evidence type="ECO:0000256" key="2">
    <source>
        <dbReference type="SAM" id="MobiDB-lite"/>
    </source>
</evidence>
<dbReference type="AlphaFoldDB" id="T0S1K1"/>
<evidence type="ECO:0000313" key="3">
    <source>
        <dbReference type="EMBL" id="EQC38903.1"/>
    </source>
</evidence>
<dbReference type="VEuPathDB" id="FungiDB:SDRG_03861"/>
<evidence type="ECO:0000256" key="1">
    <source>
        <dbReference type="SAM" id="Coils"/>
    </source>
</evidence>
<protein>
    <submittedName>
        <fullName evidence="3">Uncharacterized protein</fullName>
    </submittedName>
</protein>
<dbReference type="InParanoid" id="T0S1K1"/>
<name>T0S1K1_SAPDV</name>
<reference evidence="3 4" key="1">
    <citation type="submission" date="2012-04" db="EMBL/GenBank/DDBJ databases">
        <title>The Genome Sequence of Saprolegnia declina VS20.</title>
        <authorList>
            <consortium name="The Broad Institute Genome Sequencing Platform"/>
            <person name="Russ C."/>
            <person name="Nusbaum C."/>
            <person name="Tyler B."/>
            <person name="van West P."/>
            <person name="Dieguez-Uribeondo J."/>
            <person name="de Bruijn I."/>
            <person name="Tripathy S."/>
            <person name="Jiang R."/>
            <person name="Young S.K."/>
            <person name="Zeng Q."/>
            <person name="Gargeya S."/>
            <person name="Fitzgerald M."/>
            <person name="Haas B."/>
            <person name="Abouelleil A."/>
            <person name="Alvarado L."/>
            <person name="Arachchi H.M."/>
            <person name="Berlin A."/>
            <person name="Chapman S.B."/>
            <person name="Goldberg J."/>
            <person name="Griggs A."/>
            <person name="Gujja S."/>
            <person name="Hansen M."/>
            <person name="Howarth C."/>
            <person name="Imamovic A."/>
            <person name="Larimer J."/>
            <person name="McCowen C."/>
            <person name="Montmayeur A."/>
            <person name="Murphy C."/>
            <person name="Neiman D."/>
            <person name="Pearson M."/>
            <person name="Priest M."/>
            <person name="Roberts A."/>
            <person name="Saif S."/>
            <person name="Shea T."/>
            <person name="Sisk P."/>
            <person name="Sykes S."/>
            <person name="Wortman J."/>
            <person name="Nusbaum C."/>
            <person name="Birren B."/>
        </authorList>
    </citation>
    <scope>NUCLEOTIDE SEQUENCE [LARGE SCALE GENOMIC DNA]</scope>
    <source>
        <strain evidence="3 4">VS20</strain>
    </source>
</reference>
<dbReference type="Proteomes" id="UP000030762">
    <property type="component" value="Unassembled WGS sequence"/>
</dbReference>
<dbReference type="EMBL" id="JH767140">
    <property type="protein sequence ID" value="EQC38903.1"/>
    <property type="molecule type" value="Genomic_DNA"/>
</dbReference>
<feature type="region of interest" description="Disordered" evidence="2">
    <location>
        <begin position="93"/>
        <end position="125"/>
    </location>
</feature>
<proteinExistence type="predicted"/>
<keyword evidence="4" id="KW-1185">Reference proteome</keyword>
<feature type="coiled-coil region" evidence="1">
    <location>
        <begin position="132"/>
        <end position="159"/>
    </location>
</feature>
<keyword evidence="1" id="KW-0175">Coiled coil</keyword>
<dbReference type="OMA" id="QECHHRI"/>
<dbReference type="OrthoDB" id="73836at2759"/>